<dbReference type="GO" id="GO:0008270">
    <property type="term" value="F:zinc ion binding"/>
    <property type="evidence" value="ECO:0007669"/>
    <property type="project" value="UniProtKB-KW"/>
</dbReference>
<keyword evidence="3" id="KW-0862">Zinc</keyword>
<evidence type="ECO:0000256" key="3">
    <source>
        <dbReference type="ARBA" id="ARBA00022833"/>
    </source>
</evidence>
<organism evidence="7">
    <name type="scientific">Oryza barthii</name>
    <dbReference type="NCBI Taxonomy" id="65489"/>
    <lineage>
        <taxon>Eukaryota</taxon>
        <taxon>Viridiplantae</taxon>
        <taxon>Streptophyta</taxon>
        <taxon>Embryophyta</taxon>
        <taxon>Tracheophyta</taxon>
        <taxon>Spermatophyta</taxon>
        <taxon>Magnoliopsida</taxon>
        <taxon>Liliopsida</taxon>
        <taxon>Poales</taxon>
        <taxon>Poaceae</taxon>
        <taxon>BOP clade</taxon>
        <taxon>Oryzoideae</taxon>
        <taxon>Oryzeae</taxon>
        <taxon>Oryzinae</taxon>
        <taxon>Oryza</taxon>
    </lineage>
</organism>
<keyword evidence="8" id="KW-1185">Reference proteome</keyword>
<name>A0A0D3EWY0_9ORYZ</name>
<dbReference type="CDD" id="cd15556">
    <property type="entry name" value="PHD_MMD1_like"/>
    <property type="match status" value="1"/>
</dbReference>
<evidence type="ECO:0000256" key="2">
    <source>
        <dbReference type="ARBA" id="ARBA00022771"/>
    </source>
</evidence>
<dbReference type="AlphaFoldDB" id="A0A0D3EWY0"/>
<dbReference type="Pfam" id="PF25874">
    <property type="entry name" value="WHD_plant_repro"/>
    <property type="match status" value="1"/>
</dbReference>
<dbReference type="Gene3D" id="3.30.40.10">
    <property type="entry name" value="Zinc/RING finger domain, C3HC4 (zinc finger)"/>
    <property type="match status" value="1"/>
</dbReference>
<keyword evidence="2" id="KW-0863">Zinc-finger</keyword>
<dbReference type="PANTHER" id="PTHR46201">
    <property type="entry name" value="PHD FINGER PROTEIN MALE MEIOCYTE DEATH 1-RELATED"/>
    <property type="match status" value="1"/>
</dbReference>
<dbReference type="InterPro" id="IPR019787">
    <property type="entry name" value="Znf_PHD-finger"/>
</dbReference>
<dbReference type="InterPro" id="IPR059080">
    <property type="entry name" value="WHD_PTC1"/>
</dbReference>
<proteinExistence type="predicted"/>
<keyword evidence="1" id="KW-0479">Metal-binding</keyword>
<dbReference type="InterPro" id="IPR013083">
    <property type="entry name" value="Znf_RING/FYVE/PHD"/>
</dbReference>
<dbReference type="PANTHER" id="PTHR46201:SF3">
    <property type="entry name" value="OS01G0877500 PROTEIN"/>
    <property type="match status" value="1"/>
</dbReference>
<dbReference type="PROSITE" id="PS01359">
    <property type="entry name" value="ZF_PHD_1"/>
    <property type="match status" value="1"/>
</dbReference>
<feature type="domain" description="Zinc finger PHD-type" evidence="6">
    <location>
        <begin position="622"/>
        <end position="668"/>
    </location>
</feature>
<dbReference type="SUPFAM" id="SSF57903">
    <property type="entry name" value="FYVE/PHD zinc finger"/>
    <property type="match status" value="1"/>
</dbReference>
<dbReference type="InterPro" id="IPR011011">
    <property type="entry name" value="Znf_FYVE_PHD"/>
</dbReference>
<dbReference type="InterPro" id="IPR019786">
    <property type="entry name" value="Zinc_finger_PHD-type_CS"/>
</dbReference>
<dbReference type="HOGENOM" id="CLU_012141_0_0_1"/>
<dbReference type="InterPro" id="IPR057765">
    <property type="entry name" value="MS1-like_ubiquitin"/>
</dbReference>
<keyword evidence="5" id="KW-0804">Transcription</keyword>
<evidence type="ECO:0000256" key="5">
    <source>
        <dbReference type="ARBA" id="ARBA00023163"/>
    </source>
</evidence>
<evidence type="ECO:0000259" key="6">
    <source>
        <dbReference type="SMART" id="SM00249"/>
    </source>
</evidence>
<evidence type="ECO:0000313" key="8">
    <source>
        <dbReference type="Proteomes" id="UP000026960"/>
    </source>
</evidence>
<dbReference type="SMART" id="SM00249">
    <property type="entry name" value="PHD"/>
    <property type="match status" value="1"/>
</dbReference>
<dbReference type="Pfam" id="PF25565">
    <property type="entry name" value="Ubiquitin_At1g33420"/>
    <property type="match status" value="1"/>
</dbReference>
<evidence type="ECO:0000313" key="7">
    <source>
        <dbReference type="EnsemblPlants" id="OBART01G39140.2"/>
    </source>
</evidence>
<dbReference type="EnsemblPlants" id="OBART01G39140.2">
    <property type="protein sequence ID" value="OBART01G39140.2"/>
    <property type="gene ID" value="OBART01G39140"/>
</dbReference>
<keyword evidence="4" id="KW-0805">Transcription regulation</keyword>
<evidence type="ECO:0000256" key="1">
    <source>
        <dbReference type="ARBA" id="ARBA00022723"/>
    </source>
</evidence>
<evidence type="ECO:0000256" key="4">
    <source>
        <dbReference type="ARBA" id="ARBA00023015"/>
    </source>
</evidence>
<sequence length="716" mass="79300">MVVNSRPLKRARTRVEARDFAGFPPAGDGGAAGTFREAVRGFLARYARLLPLPSIFSPAAAAAPPHLLTWRVSLRVGEEGDEEGGGGAVELNVVEEDVLRSRSVYCDQCRVVGWSGHPVCGKRYHFIIENDNNQVCGKRHSCCLRCGTPTVAGESRCLLCNFDMDGEELEECGYMHLDDNTHLLHAVVHANGYGHLLRVNGREGGSRCLTGRDIMSFWDRLCKVLHVRKVTVMDISKKHGMEYRLLHAITSGHPWYGEWGYKFGAGSFALTSDTYQEAVNTLSGIQLALYFSHRQPIRTPLQNTIALYWALSDRQLVTVRDLFRFIMHLLHQARKKNETSKPTTDEHKEVASNVLCKWTKEDIDRAETAMLKVLRVVQPGQWVSWRALRGAASKAVDSQELLDYSLRGLGGKLMDDGHFIAVRCNAETSAIEYRLEDNSNQSVDAAAFGPSVDHLLHDLKFLYNALLNPETMLASQPEVIGASSHSAAAKILDCKQFIKHYDQHTPRAPLNPFLLSVRCSIELLDHPKDYTAPPVELVLLPASATLAELKIQATRAFQETYLMFQSFQVEQLPDFPNFSDTTLVKHVLGSSQLVRVRGRCTGDNRRIVQFRMERGLENWTVDCTCGAKDDDGERMLACDVCGVWQHTRCSGISDFDDVPEKFICRKCASPRRGKGRGGGGGNGGSRMDVSAAGRCKDEIGSSVGGAGKFGRMATVG</sequence>
<dbReference type="Proteomes" id="UP000026960">
    <property type="component" value="Chromosome 1"/>
</dbReference>
<dbReference type="Pfam" id="PF00628">
    <property type="entry name" value="PHD"/>
    <property type="match status" value="1"/>
</dbReference>
<dbReference type="InterPro" id="IPR001965">
    <property type="entry name" value="Znf_PHD"/>
</dbReference>
<dbReference type="InterPro" id="IPR058054">
    <property type="entry name" value="Znf_MS1-like"/>
</dbReference>
<reference evidence="7" key="1">
    <citation type="journal article" date="2009" name="Rice">
        <title>De Novo Next Generation Sequencing of Plant Genomes.</title>
        <authorList>
            <person name="Rounsley S."/>
            <person name="Marri P.R."/>
            <person name="Yu Y."/>
            <person name="He R."/>
            <person name="Sisneros N."/>
            <person name="Goicoechea J.L."/>
            <person name="Lee S.J."/>
            <person name="Angelova A."/>
            <person name="Kudrna D."/>
            <person name="Luo M."/>
            <person name="Affourtit J."/>
            <person name="Desany B."/>
            <person name="Knight J."/>
            <person name="Niazi F."/>
            <person name="Egholm M."/>
            <person name="Wing R.A."/>
        </authorList>
    </citation>
    <scope>NUCLEOTIDE SEQUENCE [LARGE SCALE GENOMIC DNA]</scope>
    <source>
        <strain evidence="7">cv. IRGC 105608</strain>
    </source>
</reference>
<accession>A0A0D3EWY0</accession>
<dbReference type="Gramene" id="OBART01G39140.2">
    <property type="protein sequence ID" value="OBART01G39140.2"/>
    <property type="gene ID" value="OBART01G39140"/>
</dbReference>
<protein>
    <recommendedName>
        <fullName evidence="6">Zinc finger PHD-type domain-containing protein</fullName>
    </recommendedName>
</protein>
<reference evidence="7" key="2">
    <citation type="submission" date="2015-03" db="UniProtKB">
        <authorList>
            <consortium name="EnsemblPlants"/>
        </authorList>
    </citation>
    <scope>IDENTIFICATION</scope>
</reference>